<dbReference type="RefSeq" id="WP_106210504.1">
    <property type="nucleotide sequence ID" value="NZ_PVZF01000005.1"/>
</dbReference>
<dbReference type="Proteomes" id="UP000238083">
    <property type="component" value="Unassembled WGS sequence"/>
</dbReference>
<evidence type="ECO:0000259" key="3">
    <source>
        <dbReference type="Pfam" id="PF00534"/>
    </source>
</evidence>
<dbReference type="InterPro" id="IPR028098">
    <property type="entry name" value="Glyco_trans_4-like_N"/>
</dbReference>
<evidence type="ECO:0000313" key="6">
    <source>
        <dbReference type="Proteomes" id="UP000238083"/>
    </source>
</evidence>
<proteinExistence type="predicted"/>
<comment type="caution">
    <text evidence="5">The sequence shown here is derived from an EMBL/GenBank/DDBJ whole genome shotgun (WGS) entry which is preliminary data.</text>
</comment>
<feature type="domain" description="Glycosyl transferase family 1" evidence="3">
    <location>
        <begin position="181"/>
        <end position="328"/>
    </location>
</feature>
<name>A0A2T0R4G2_9ACTN</name>
<dbReference type="InterPro" id="IPR050194">
    <property type="entry name" value="Glycosyltransferase_grp1"/>
</dbReference>
<dbReference type="CDD" id="cd03801">
    <property type="entry name" value="GT4_PimA-like"/>
    <property type="match status" value="1"/>
</dbReference>
<evidence type="ECO:0000256" key="2">
    <source>
        <dbReference type="ARBA" id="ARBA00022679"/>
    </source>
</evidence>
<gene>
    <name evidence="5" type="ORF">CLV37_105184</name>
</gene>
<keyword evidence="2 5" id="KW-0808">Transferase</keyword>
<evidence type="ECO:0000256" key="1">
    <source>
        <dbReference type="ARBA" id="ARBA00022676"/>
    </source>
</evidence>
<dbReference type="GO" id="GO:1901137">
    <property type="term" value="P:carbohydrate derivative biosynthetic process"/>
    <property type="evidence" value="ECO:0007669"/>
    <property type="project" value="UniProtKB-ARBA"/>
</dbReference>
<dbReference type="AlphaFoldDB" id="A0A2T0R4G2"/>
<dbReference type="Gene3D" id="3.40.50.2000">
    <property type="entry name" value="Glycogen Phosphorylase B"/>
    <property type="match status" value="2"/>
</dbReference>
<organism evidence="5 6">
    <name type="scientific">Kineococcus rhizosphaerae</name>
    <dbReference type="NCBI Taxonomy" id="559628"/>
    <lineage>
        <taxon>Bacteria</taxon>
        <taxon>Bacillati</taxon>
        <taxon>Actinomycetota</taxon>
        <taxon>Actinomycetes</taxon>
        <taxon>Kineosporiales</taxon>
        <taxon>Kineosporiaceae</taxon>
        <taxon>Kineococcus</taxon>
    </lineage>
</organism>
<protein>
    <submittedName>
        <fullName evidence="5">Glycosyltransferase involved in cell wall biosynthesis</fullName>
    </submittedName>
</protein>
<evidence type="ECO:0000259" key="4">
    <source>
        <dbReference type="Pfam" id="PF13439"/>
    </source>
</evidence>
<dbReference type="PANTHER" id="PTHR45947">
    <property type="entry name" value="SULFOQUINOVOSYL TRANSFERASE SQD2"/>
    <property type="match status" value="1"/>
</dbReference>
<dbReference type="OrthoDB" id="9809227at2"/>
<sequence length="386" mass="42154">MNDRLPAVFVSTSSIVWGAELSLLTTARHLADQGVEVGLLGQAPDLVDSWPGAAKRLATGTQFYLRLFEVAFRDRPQALVCCNNRLSMVFVPLRIVPRRWRPALVFDLHDYMPAPRGRRRMKWSTWFFDRVIAVSEFTTTQLHPDYTSVTVLPRPVELDPAAAGSATTIDLTADRPQVDRVGVVGRLDADKRIEVVVDAVATMPDVTLVLRGGSGLDETYTERLLEHAHAVLGERLVYEGRVPRDSAMQGLSCLVVANHEEALGRSVAEAQLAGVPVVVPDRGGASEMVDEGVTGRRFEAGSAQDLAGVLREVLDQESEVATMAKHAQDIAAERHSPREIAGRYLRAATSGSSSRPVRATFSVLADRLRNRGELAAGADADQRRFA</sequence>
<dbReference type="PANTHER" id="PTHR45947:SF3">
    <property type="entry name" value="SULFOQUINOVOSYL TRANSFERASE SQD2"/>
    <property type="match status" value="1"/>
</dbReference>
<dbReference type="InterPro" id="IPR001296">
    <property type="entry name" value="Glyco_trans_1"/>
</dbReference>
<feature type="domain" description="Glycosyltransferase subfamily 4-like N-terminal" evidence="4">
    <location>
        <begin position="18"/>
        <end position="159"/>
    </location>
</feature>
<reference evidence="5 6" key="1">
    <citation type="submission" date="2018-03" db="EMBL/GenBank/DDBJ databases">
        <title>Genomic Encyclopedia of Archaeal and Bacterial Type Strains, Phase II (KMG-II): from individual species to whole genera.</title>
        <authorList>
            <person name="Goeker M."/>
        </authorList>
    </citation>
    <scope>NUCLEOTIDE SEQUENCE [LARGE SCALE GENOMIC DNA]</scope>
    <source>
        <strain evidence="5 6">DSM 19711</strain>
    </source>
</reference>
<evidence type="ECO:0000313" key="5">
    <source>
        <dbReference type="EMBL" id="PRY15257.1"/>
    </source>
</evidence>
<keyword evidence="6" id="KW-1185">Reference proteome</keyword>
<dbReference type="SUPFAM" id="SSF53756">
    <property type="entry name" value="UDP-Glycosyltransferase/glycogen phosphorylase"/>
    <property type="match status" value="1"/>
</dbReference>
<accession>A0A2T0R4G2</accession>
<dbReference type="EMBL" id="PVZF01000005">
    <property type="protein sequence ID" value="PRY15257.1"/>
    <property type="molecule type" value="Genomic_DNA"/>
</dbReference>
<dbReference type="GO" id="GO:0016757">
    <property type="term" value="F:glycosyltransferase activity"/>
    <property type="evidence" value="ECO:0007669"/>
    <property type="project" value="UniProtKB-KW"/>
</dbReference>
<dbReference type="Pfam" id="PF13439">
    <property type="entry name" value="Glyco_transf_4"/>
    <property type="match status" value="1"/>
</dbReference>
<dbReference type="Pfam" id="PF00534">
    <property type="entry name" value="Glycos_transf_1"/>
    <property type="match status" value="1"/>
</dbReference>
<keyword evidence="1" id="KW-0328">Glycosyltransferase</keyword>